<dbReference type="EMBL" id="JXTB01000432">
    <property type="protein sequence ID" value="PON40761.1"/>
    <property type="molecule type" value="Genomic_DNA"/>
</dbReference>
<gene>
    <name evidence="1" type="ORF">PanWU01x14_294520</name>
</gene>
<name>A0A2P5AW89_PARAD</name>
<accession>A0A2P5AW89</accession>
<evidence type="ECO:0000313" key="1">
    <source>
        <dbReference type="EMBL" id="PON40761.1"/>
    </source>
</evidence>
<evidence type="ECO:0000313" key="2">
    <source>
        <dbReference type="Proteomes" id="UP000237105"/>
    </source>
</evidence>
<keyword evidence="2" id="KW-1185">Reference proteome</keyword>
<proteinExistence type="predicted"/>
<reference evidence="2" key="1">
    <citation type="submission" date="2016-06" db="EMBL/GenBank/DDBJ databases">
        <title>Parallel loss of symbiosis genes in relatives of nitrogen-fixing non-legume Parasponia.</title>
        <authorList>
            <person name="Van Velzen R."/>
            <person name="Holmer R."/>
            <person name="Bu F."/>
            <person name="Rutten L."/>
            <person name="Van Zeijl A."/>
            <person name="Liu W."/>
            <person name="Santuari L."/>
            <person name="Cao Q."/>
            <person name="Sharma T."/>
            <person name="Shen D."/>
            <person name="Roswanjaya Y."/>
            <person name="Wardhani T."/>
            <person name="Kalhor M.S."/>
            <person name="Jansen J."/>
            <person name="Van den Hoogen J."/>
            <person name="Gungor B."/>
            <person name="Hartog M."/>
            <person name="Hontelez J."/>
            <person name="Verver J."/>
            <person name="Yang W.-C."/>
            <person name="Schijlen E."/>
            <person name="Repin R."/>
            <person name="Schilthuizen M."/>
            <person name="Schranz E."/>
            <person name="Heidstra R."/>
            <person name="Miyata K."/>
            <person name="Fedorova E."/>
            <person name="Kohlen W."/>
            <person name="Bisseling T."/>
            <person name="Smit S."/>
            <person name="Geurts R."/>
        </authorList>
    </citation>
    <scope>NUCLEOTIDE SEQUENCE [LARGE SCALE GENOMIC DNA]</scope>
    <source>
        <strain evidence="2">cv. WU1-14</strain>
    </source>
</reference>
<dbReference type="Gene3D" id="3.40.50.2000">
    <property type="entry name" value="Glycogen Phosphorylase B"/>
    <property type="match status" value="1"/>
</dbReference>
<dbReference type="AlphaFoldDB" id="A0A2P5AW89"/>
<sequence>MDESYGICIYLPRLSAAARRFVVPFGLAAAPLVLACCWCCRCFLVYPCDEAVRTSLEFDAVAPFELSKRLVQQGFSVTFVNTRHIHEKVQNATSLIDDDDGIWSELIGDREMELHVPEVLENGLVRRATGRKTMIQPKISVSPCGGVPLRNGLKLVAAASSEEAL</sequence>
<dbReference type="Proteomes" id="UP000237105">
    <property type="component" value="Unassembled WGS sequence"/>
</dbReference>
<comment type="caution">
    <text evidence="1">The sequence shown here is derived from an EMBL/GenBank/DDBJ whole genome shotgun (WGS) entry which is preliminary data.</text>
</comment>
<organism evidence="1 2">
    <name type="scientific">Parasponia andersonii</name>
    <name type="common">Sponia andersonii</name>
    <dbReference type="NCBI Taxonomy" id="3476"/>
    <lineage>
        <taxon>Eukaryota</taxon>
        <taxon>Viridiplantae</taxon>
        <taxon>Streptophyta</taxon>
        <taxon>Embryophyta</taxon>
        <taxon>Tracheophyta</taxon>
        <taxon>Spermatophyta</taxon>
        <taxon>Magnoliopsida</taxon>
        <taxon>eudicotyledons</taxon>
        <taxon>Gunneridae</taxon>
        <taxon>Pentapetalae</taxon>
        <taxon>rosids</taxon>
        <taxon>fabids</taxon>
        <taxon>Rosales</taxon>
        <taxon>Cannabaceae</taxon>
        <taxon>Parasponia</taxon>
    </lineage>
</organism>
<protein>
    <submittedName>
        <fullName evidence="1">Uncharacterized protein</fullName>
    </submittedName>
</protein>